<dbReference type="InParanoid" id="A0A369JBH8"/>
<dbReference type="EMBL" id="LUEZ02000080">
    <property type="protein sequence ID" value="RDB19479.1"/>
    <property type="molecule type" value="Genomic_DNA"/>
</dbReference>
<dbReference type="PANTHER" id="PTHR13947:SF37">
    <property type="entry name" value="LD18367P"/>
    <property type="match status" value="1"/>
</dbReference>
<dbReference type="STRING" id="39966.A0A369JBH8"/>
<name>A0A369JBH8_HYPMA</name>
<dbReference type="Pfam" id="PF00583">
    <property type="entry name" value="Acetyltransf_1"/>
    <property type="match status" value="1"/>
</dbReference>
<dbReference type="GO" id="GO:0008080">
    <property type="term" value="F:N-acetyltransferase activity"/>
    <property type="evidence" value="ECO:0007669"/>
    <property type="project" value="InterPro"/>
</dbReference>
<dbReference type="PROSITE" id="PS51186">
    <property type="entry name" value="GNAT"/>
    <property type="match status" value="1"/>
</dbReference>
<reference evidence="4" key="1">
    <citation type="submission" date="2018-04" db="EMBL/GenBank/DDBJ databases">
        <title>Whole genome sequencing of Hypsizygus marmoreus.</title>
        <authorList>
            <person name="Choi I.-G."/>
            <person name="Min B."/>
            <person name="Kim J.-G."/>
            <person name="Kim S."/>
            <person name="Oh Y.-L."/>
            <person name="Kong W.-S."/>
            <person name="Park H."/>
            <person name="Jeong J."/>
            <person name="Song E.-S."/>
        </authorList>
    </citation>
    <scope>NUCLEOTIDE SEQUENCE [LARGE SCALE GENOMIC DNA]</scope>
    <source>
        <strain evidence="4">51987-8</strain>
    </source>
</reference>
<dbReference type="Gene3D" id="3.40.630.30">
    <property type="match status" value="1"/>
</dbReference>
<evidence type="ECO:0000313" key="5">
    <source>
        <dbReference type="Proteomes" id="UP000076154"/>
    </source>
</evidence>
<dbReference type="OrthoDB" id="41532at2759"/>
<dbReference type="SUPFAM" id="SSF55729">
    <property type="entry name" value="Acyl-CoA N-acyltransferases (Nat)"/>
    <property type="match status" value="1"/>
</dbReference>
<comment type="caution">
    <text evidence="4">The sequence shown here is derived from an EMBL/GenBank/DDBJ whole genome shotgun (WGS) entry which is preliminary data.</text>
</comment>
<keyword evidence="2" id="KW-0812">Transmembrane</keyword>
<gene>
    <name evidence="4" type="ORF">Hypma_013621</name>
</gene>
<dbReference type="InterPro" id="IPR016181">
    <property type="entry name" value="Acyl_CoA_acyltransferase"/>
</dbReference>
<dbReference type="PANTHER" id="PTHR13947">
    <property type="entry name" value="GNAT FAMILY N-ACETYLTRANSFERASE"/>
    <property type="match status" value="1"/>
</dbReference>
<dbReference type="CDD" id="cd04301">
    <property type="entry name" value="NAT_SF"/>
    <property type="match status" value="1"/>
</dbReference>
<dbReference type="InterPro" id="IPR000182">
    <property type="entry name" value="GNAT_dom"/>
</dbReference>
<sequence>MGQTSFNAPTENRAQSNIMIRAYRHPDDAGPIRRMFLEATMGGPGSPYSEAMASFSPYTTATNTSLSAGLALLAFSRTESARDVAHSMGIEPSSIIGVAGLLLLVSVVVFLYGRWQRRRIDVMFKTYMKESLAGLEDIVGTFKLRVKNDGSCAPTARSECWVAIDSETGKVAGFVGLDCDYHSDPEIGEVRRLMVSPDCQRCGVGDKLMDMLDDHAREHGVKALELMTSDFNTSAIRFYKKRGWRPKKKRQYAGTSVRTLRREV</sequence>
<protein>
    <recommendedName>
        <fullName evidence="3">N-acetyltransferase domain-containing protein</fullName>
    </recommendedName>
</protein>
<dbReference type="AlphaFoldDB" id="A0A369JBH8"/>
<feature type="domain" description="N-acetyltransferase" evidence="3">
    <location>
        <begin position="122"/>
        <end position="264"/>
    </location>
</feature>
<evidence type="ECO:0000256" key="2">
    <source>
        <dbReference type="SAM" id="Phobius"/>
    </source>
</evidence>
<dbReference type="Proteomes" id="UP000076154">
    <property type="component" value="Unassembled WGS sequence"/>
</dbReference>
<keyword evidence="2" id="KW-0472">Membrane</keyword>
<organism evidence="4 5">
    <name type="scientific">Hypsizygus marmoreus</name>
    <name type="common">White beech mushroom</name>
    <name type="synonym">Agaricus marmoreus</name>
    <dbReference type="NCBI Taxonomy" id="39966"/>
    <lineage>
        <taxon>Eukaryota</taxon>
        <taxon>Fungi</taxon>
        <taxon>Dikarya</taxon>
        <taxon>Basidiomycota</taxon>
        <taxon>Agaricomycotina</taxon>
        <taxon>Agaricomycetes</taxon>
        <taxon>Agaricomycetidae</taxon>
        <taxon>Agaricales</taxon>
        <taxon>Tricholomatineae</taxon>
        <taxon>Lyophyllaceae</taxon>
        <taxon>Hypsizygus</taxon>
    </lineage>
</organism>
<keyword evidence="5" id="KW-1185">Reference proteome</keyword>
<evidence type="ECO:0000259" key="3">
    <source>
        <dbReference type="PROSITE" id="PS51186"/>
    </source>
</evidence>
<feature type="transmembrane region" description="Helical" evidence="2">
    <location>
        <begin position="95"/>
        <end position="115"/>
    </location>
</feature>
<evidence type="ECO:0000256" key="1">
    <source>
        <dbReference type="ARBA" id="ARBA00022679"/>
    </source>
</evidence>
<dbReference type="InterPro" id="IPR050769">
    <property type="entry name" value="NAT_camello-type"/>
</dbReference>
<keyword evidence="2" id="KW-1133">Transmembrane helix</keyword>
<proteinExistence type="predicted"/>
<accession>A0A369JBH8</accession>
<evidence type="ECO:0000313" key="4">
    <source>
        <dbReference type="EMBL" id="RDB19479.1"/>
    </source>
</evidence>
<keyword evidence="1" id="KW-0808">Transferase</keyword>